<sequence length="486" mass="52434">MSDHERQPASLEHSSEPTQHNNDNSNGLARIATAEAAARQDAEERKLAPIPCLVIIILMNLFMNCSFFIIVPSAPAYATYLGAPTWFSGFAIGASTAAAGILLYPVSRKYQLAYKTPFLASCACFVLGHIIYSCAGLAGTAWLMAAGRIVGGLGYISCQVLGTAIGPFAGGLLTKIGSIRTAGKLWNGFNAPSWIMAGVWAIFLVGVSLVFEDPPDSEPPTTLLEDVKALANRARRHQVERIELTRDVKRDALQTRDGAFQQDSPAPAPIISIEEQESRTHAPQTRLSASNWASLGLMCWTAMLTFFTIGAWEVNIPVFSADFPGLNWTEAKAGNVLALGAVIVLPLLFGLVFLAKHIQDRQILLTGMSIGLGGLIIHMVTLTPGLERSINFGSFFTSWVLVALGYNMMSTVTLSLLSKQVPPEFNNYTSLIIQLSNYSGRLGGAFWGTAVDQVGQRAIMSVELVLTLVGMLGTFVLWSRMYAPKG</sequence>
<keyword evidence="4 6" id="KW-0472">Membrane</keyword>
<dbReference type="PANTHER" id="PTHR23510">
    <property type="entry name" value="INNER MEMBRANE TRANSPORT PROTEIN YAJR"/>
    <property type="match status" value="1"/>
</dbReference>
<feature type="transmembrane region" description="Helical" evidence="6">
    <location>
        <begin position="194"/>
        <end position="211"/>
    </location>
</feature>
<protein>
    <recommendedName>
        <fullName evidence="9">Major facilitator superfamily (MFS) profile domain-containing protein</fullName>
    </recommendedName>
</protein>
<feature type="transmembrane region" description="Helical" evidence="6">
    <location>
        <begin position="149"/>
        <end position="173"/>
    </location>
</feature>
<feature type="transmembrane region" description="Helical" evidence="6">
    <location>
        <begin position="458"/>
        <end position="478"/>
    </location>
</feature>
<feature type="region of interest" description="Disordered" evidence="5">
    <location>
        <begin position="1"/>
        <end position="26"/>
    </location>
</feature>
<evidence type="ECO:0000313" key="8">
    <source>
        <dbReference type="Proteomes" id="UP001176517"/>
    </source>
</evidence>
<dbReference type="InterPro" id="IPR051068">
    <property type="entry name" value="MFS_Domain-Containing_Protein"/>
</dbReference>
<feature type="transmembrane region" description="Helical" evidence="6">
    <location>
        <begin position="83"/>
        <end position="106"/>
    </location>
</feature>
<feature type="transmembrane region" description="Helical" evidence="6">
    <location>
        <begin position="47"/>
        <end position="71"/>
    </location>
</feature>
<dbReference type="SUPFAM" id="SSF103473">
    <property type="entry name" value="MFS general substrate transporter"/>
    <property type="match status" value="1"/>
</dbReference>
<organism evidence="7 8">
    <name type="scientific">Tilletia horrida</name>
    <dbReference type="NCBI Taxonomy" id="155126"/>
    <lineage>
        <taxon>Eukaryota</taxon>
        <taxon>Fungi</taxon>
        <taxon>Dikarya</taxon>
        <taxon>Basidiomycota</taxon>
        <taxon>Ustilaginomycotina</taxon>
        <taxon>Exobasidiomycetes</taxon>
        <taxon>Tilletiales</taxon>
        <taxon>Tilletiaceae</taxon>
        <taxon>Tilletia</taxon>
    </lineage>
</organism>
<dbReference type="EMBL" id="JAPDMZ010000014">
    <property type="protein sequence ID" value="KAK0556502.1"/>
    <property type="molecule type" value="Genomic_DNA"/>
</dbReference>
<name>A0AAN6GZI1_9BASI</name>
<dbReference type="Pfam" id="PF07690">
    <property type="entry name" value="MFS_1"/>
    <property type="match status" value="1"/>
</dbReference>
<evidence type="ECO:0000256" key="2">
    <source>
        <dbReference type="ARBA" id="ARBA00022692"/>
    </source>
</evidence>
<reference evidence="7" key="1">
    <citation type="journal article" date="2023" name="PhytoFront">
        <title>Draft Genome Resources of Seven Strains of Tilletia horrida, Causal Agent of Kernel Smut of Rice.</title>
        <authorList>
            <person name="Khanal S."/>
            <person name="Antony Babu S."/>
            <person name="Zhou X.G."/>
        </authorList>
    </citation>
    <scope>NUCLEOTIDE SEQUENCE</scope>
    <source>
        <strain evidence="7">TX6</strain>
    </source>
</reference>
<feature type="transmembrane region" description="Helical" evidence="6">
    <location>
        <begin position="395"/>
        <end position="417"/>
    </location>
</feature>
<dbReference type="AlphaFoldDB" id="A0AAN6GZI1"/>
<feature type="transmembrane region" description="Helical" evidence="6">
    <location>
        <begin position="292"/>
        <end position="312"/>
    </location>
</feature>
<dbReference type="InterPro" id="IPR011701">
    <property type="entry name" value="MFS"/>
</dbReference>
<dbReference type="GO" id="GO:0016020">
    <property type="term" value="C:membrane"/>
    <property type="evidence" value="ECO:0007669"/>
    <property type="project" value="UniProtKB-SubCell"/>
</dbReference>
<comment type="subcellular location">
    <subcellularLocation>
        <location evidence="1">Membrane</location>
        <topology evidence="1">Multi-pass membrane protein</topology>
    </subcellularLocation>
</comment>
<dbReference type="PANTHER" id="PTHR23510:SF64">
    <property type="entry name" value="INNER MEMBRANE TRANSPORT PROTEIN YAJR"/>
    <property type="match status" value="1"/>
</dbReference>
<proteinExistence type="predicted"/>
<dbReference type="Gene3D" id="1.20.1250.20">
    <property type="entry name" value="MFS general substrate transporter like domains"/>
    <property type="match status" value="1"/>
</dbReference>
<dbReference type="GO" id="GO:0022857">
    <property type="term" value="F:transmembrane transporter activity"/>
    <property type="evidence" value="ECO:0007669"/>
    <property type="project" value="InterPro"/>
</dbReference>
<feature type="transmembrane region" description="Helical" evidence="6">
    <location>
        <begin position="333"/>
        <end position="355"/>
    </location>
</feature>
<evidence type="ECO:0000313" key="7">
    <source>
        <dbReference type="EMBL" id="KAK0556502.1"/>
    </source>
</evidence>
<evidence type="ECO:0000256" key="6">
    <source>
        <dbReference type="SAM" id="Phobius"/>
    </source>
</evidence>
<feature type="compositionally biased region" description="Polar residues" evidence="5">
    <location>
        <begin position="16"/>
        <end position="26"/>
    </location>
</feature>
<keyword evidence="2 6" id="KW-0812">Transmembrane</keyword>
<evidence type="ECO:0000256" key="3">
    <source>
        <dbReference type="ARBA" id="ARBA00022989"/>
    </source>
</evidence>
<feature type="transmembrane region" description="Helical" evidence="6">
    <location>
        <begin position="118"/>
        <end position="143"/>
    </location>
</feature>
<keyword evidence="3 6" id="KW-1133">Transmembrane helix</keyword>
<evidence type="ECO:0000256" key="4">
    <source>
        <dbReference type="ARBA" id="ARBA00023136"/>
    </source>
</evidence>
<evidence type="ECO:0000256" key="5">
    <source>
        <dbReference type="SAM" id="MobiDB-lite"/>
    </source>
</evidence>
<gene>
    <name evidence="7" type="ORF">OC846_001069</name>
</gene>
<evidence type="ECO:0008006" key="9">
    <source>
        <dbReference type="Google" id="ProtNLM"/>
    </source>
</evidence>
<keyword evidence="8" id="KW-1185">Reference proteome</keyword>
<dbReference type="Proteomes" id="UP001176517">
    <property type="component" value="Unassembled WGS sequence"/>
</dbReference>
<dbReference type="InterPro" id="IPR036259">
    <property type="entry name" value="MFS_trans_sf"/>
</dbReference>
<evidence type="ECO:0000256" key="1">
    <source>
        <dbReference type="ARBA" id="ARBA00004141"/>
    </source>
</evidence>
<feature type="transmembrane region" description="Helical" evidence="6">
    <location>
        <begin position="361"/>
        <end position="383"/>
    </location>
</feature>
<accession>A0AAN6GZI1</accession>
<comment type="caution">
    <text evidence="7">The sequence shown here is derived from an EMBL/GenBank/DDBJ whole genome shotgun (WGS) entry which is preliminary data.</text>
</comment>